<dbReference type="EMBL" id="LSRX01002324">
    <property type="protein sequence ID" value="OLP75701.1"/>
    <property type="molecule type" value="Genomic_DNA"/>
</dbReference>
<sequence>MCPLRAMYRRIGVSAQGGFAPPKWNEQVGAFVLNFNKRVTQASVKNFQLTTSDDPDTVFLQFGRVGKDVFNMDFKFPFSPFQAFAICLSSFDYKLCCE</sequence>
<gene>
    <name evidence="3" type="primary">Tulp1</name>
    <name evidence="3" type="ORF">AK812_SmicGene44463</name>
</gene>
<dbReference type="Pfam" id="PF01167">
    <property type="entry name" value="Tub"/>
    <property type="match status" value="1"/>
</dbReference>
<dbReference type="OMA" id="VESEGCH"/>
<dbReference type="InterPro" id="IPR000007">
    <property type="entry name" value="Tubby_C"/>
</dbReference>
<dbReference type="PANTHER" id="PTHR16517">
    <property type="entry name" value="TUBBY-RELATED"/>
    <property type="match status" value="1"/>
</dbReference>
<dbReference type="OrthoDB" id="8775810at2759"/>
<dbReference type="PRINTS" id="PR01573">
    <property type="entry name" value="SUPERTUBBY"/>
</dbReference>
<evidence type="ECO:0000256" key="1">
    <source>
        <dbReference type="ARBA" id="ARBA00007129"/>
    </source>
</evidence>
<dbReference type="InterPro" id="IPR025659">
    <property type="entry name" value="Tubby-like_C"/>
</dbReference>
<dbReference type="PANTHER" id="PTHR16517:SF7">
    <property type="entry name" value="PROTEIN KING TUBBY"/>
    <property type="match status" value="1"/>
</dbReference>
<organism evidence="3 4">
    <name type="scientific">Symbiodinium microadriaticum</name>
    <name type="common">Dinoflagellate</name>
    <name type="synonym">Zooxanthella microadriatica</name>
    <dbReference type="NCBI Taxonomy" id="2951"/>
    <lineage>
        <taxon>Eukaryota</taxon>
        <taxon>Sar</taxon>
        <taxon>Alveolata</taxon>
        <taxon>Dinophyceae</taxon>
        <taxon>Suessiales</taxon>
        <taxon>Symbiodiniaceae</taxon>
        <taxon>Symbiodinium</taxon>
    </lineage>
</organism>
<accession>A0A1Q9BYE8</accession>
<keyword evidence="4" id="KW-1185">Reference proteome</keyword>
<feature type="domain" description="Tubby C-terminal" evidence="2">
    <location>
        <begin position="21"/>
        <end position="92"/>
    </location>
</feature>
<evidence type="ECO:0000313" key="4">
    <source>
        <dbReference type="Proteomes" id="UP000186817"/>
    </source>
</evidence>
<dbReference type="Proteomes" id="UP000186817">
    <property type="component" value="Unassembled WGS sequence"/>
</dbReference>
<dbReference type="AlphaFoldDB" id="A0A1Q9BYE8"/>
<reference evidence="3 4" key="1">
    <citation type="submission" date="2016-02" db="EMBL/GenBank/DDBJ databases">
        <title>Genome analysis of coral dinoflagellate symbionts highlights evolutionary adaptations to a symbiotic lifestyle.</title>
        <authorList>
            <person name="Aranda M."/>
            <person name="Li Y."/>
            <person name="Liew Y.J."/>
            <person name="Baumgarten S."/>
            <person name="Simakov O."/>
            <person name="Wilson M."/>
            <person name="Piel J."/>
            <person name="Ashoor H."/>
            <person name="Bougouffa S."/>
            <person name="Bajic V.B."/>
            <person name="Ryu T."/>
            <person name="Ravasi T."/>
            <person name="Bayer T."/>
            <person name="Micklem G."/>
            <person name="Kim H."/>
            <person name="Bhak J."/>
            <person name="Lajeunesse T.C."/>
            <person name="Voolstra C.R."/>
        </authorList>
    </citation>
    <scope>NUCLEOTIDE SEQUENCE [LARGE SCALE GENOMIC DNA]</scope>
    <source>
        <strain evidence="3 4">CCMP2467</strain>
    </source>
</reference>
<evidence type="ECO:0000259" key="2">
    <source>
        <dbReference type="Pfam" id="PF01167"/>
    </source>
</evidence>
<name>A0A1Q9BYE8_SYMMI</name>
<dbReference type="SUPFAM" id="SSF54518">
    <property type="entry name" value="Tubby C-terminal domain-like"/>
    <property type="match status" value="1"/>
</dbReference>
<evidence type="ECO:0000313" key="3">
    <source>
        <dbReference type="EMBL" id="OLP75701.1"/>
    </source>
</evidence>
<protein>
    <submittedName>
        <fullName evidence="3">Tubby-related protein 1</fullName>
    </submittedName>
</protein>
<proteinExistence type="inferred from homology"/>
<dbReference type="Gene3D" id="3.20.90.10">
    <property type="entry name" value="Tubby Protein, Chain A"/>
    <property type="match status" value="1"/>
</dbReference>
<comment type="similarity">
    <text evidence="1">Belongs to the TUB family.</text>
</comment>
<comment type="caution">
    <text evidence="3">The sequence shown here is derived from an EMBL/GenBank/DDBJ whole genome shotgun (WGS) entry which is preliminary data.</text>
</comment>